<gene>
    <name evidence="10" type="ORF">K7432_004685</name>
</gene>
<dbReference type="InterPro" id="IPR036097">
    <property type="entry name" value="HisK_dim/P_sf"/>
</dbReference>
<dbReference type="Gene3D" id="3.30.450.20">
    <property type="entry name" value="PAS domain"/>
    <property type="match status" value="1"/>
</dbReference>
<keyword evidence="11" id="KW-1185">Reference proteome</keyword>
<dbReference type="InterPro" id="IPR029016">
    <property type="entry name" value="GAF-like_dom_sf"/>
</dbReference>
<sequence>MLKNLPSKYTSEEYSFSNNMTFLKFNKNNVEKYIPQVHSSELTVSELVELKDWSKTSLGPKETWTESFRWILSLILHSPFPMAVYYGDDNVLVYNQAWSQILGNKHPEAFGEPGHKVWAEIWHLIEPMIQRTVKTGEATYLENYLLLLQRAGYEEETWFRFSLSPIFDPNGKVAGVLNTTYEQTQQFIGQRQLNALNEVGKLTRSAQSHLEACYLVTAALKKNDADVPWSMIFYPDQSNGTMNLVASSFGENASYCVMNPCIPLDLANIPDHPDACPDYWPVTKVATSREAELTRLPDNTRAVFLPLFISRGTEEHFPAVMVCGLHPSRLLDEEYQDFFSHLAAYVTTAIKSGITYEEERNQSERLAELNSSKTAFFQNISHELRTPLTLILSPLEQVLLDKTLSSKVRRDILMVQRNSKRLLKLVNTLLEFSKIEAGKSMASFQQTHISQFTRELVASFESTAETLQVDFVLEIPNIITELPVYVDQDMWEKIILNLVSNAFKFTKSGAVTVGLHPGVLELPNGQAVEAIHLSVVDTGIGISKEDIKYLFNRFYCVRSAEARSYEGTGIGLALVKELVQFHSGVINVESEESVGTTFNVLIPTGSSHILPEYMLKNIEMIPEFRTKRTIDLFVDEMQQWAPTTGKVQSQLSLIKREVVSPTGSTTSTGNLSTIQKSSILLADDNCDMRSYIYSLLEDEFEVLPAVNGLEALEILNSRIPDLILTDVMMPHLDGLGLLKACREDPKTATIPIIFLSARAGPEASAEGVEAGADDYLVKPFSAQELLARVRTNINLSKLRRDLLVQQQLQTESKQMVLNISGKIRTRFGMEGILQETADEVRTALNADGLLICHSDVNQYEFTVKAEALHTDSMVRPFLNCTFKYSSDQMVDAFRKVTSGSVDLAGLFPPDFSEGCNFIGVPIILDDEHWGWMAARQRPGLLWNELQYALIEQIATQVGLALSHDKLVSEKINQEIQIEAVNAANRAKSVILANTSHEIRTPLNAIIGLVSAFEDTQLTLEQREMLKIMLTASDVLLRVVNDILDMAKLEAGKIKLKPMDFNLPALLQSTIDVFSEQQEEKNLKLTCSCQPNVPDTVIGDSARVQQVLMNLLSNAFKFTDQGQITVLVEVVESQTESSILDANRIVLRFKVTDTGIGIAKEAINKHLFRSFHQIDGSMTRKYEGVGLGLAICKELVEIGDGQIGVESTLGEGSSFWFTWHFTTADPNHVIESKYLDAIHTRKCLTICAGDAEDTSIAMLIQDLVRSHAQAETYSQGLDLLKQTQSSSDPFQCVFLNVTGNESVNSLSDNVSKLKALDPTLHVMVIFPLSSLHLAQAAVSHFDETVVGMSMPVTKFKLTCALLNFYQKKFLELKPKQSVEPPLYTEFPSSTSLNSDVLSPITYNTPVETVSRKSSPSKGIKKISTNSNKRSSRVNFDENITHINGKYMILVVEDNPVNMEVVHRQLKRLGYRSIGARNGAEAVDILKESPGDTFSLVLMDCAMPIKDGFEATRNVRQLFDTPTCDIPIVALSASCIESTQNECISSGMNDFLAKPVKLGELNQMLQKWLKIE</sequence>
<dbReference type="PRINTS" id="PR00344">
    <property type="entry name" value="BCTRLSENSOR"/>
</dbReference>
<dbReference type="EMBL" id="JASJQH010007042">
    <property type="protein sequence ID" value="KAK9719619.1"/>
    <property type="molecule type" value="Genomic_DNA"/>
</dbReference>
<reference evidence="10 11" key="1">
    <citation type="submission" date="2023-04" db="EMBL/GenBank/DDBJ databases">
        <title>Genome of Basidiobolus ranarum AG-B5.</title>
        <authorList>
            <person name="Stajich J.E."/>
            <person name="Carter-House D."/>
            <person name="Gryganskyi A."/>
        </authorList>
    </citation>
    <scope>NUCLEOTIDE SEQUENCE [LARGE SCALE GENOMIC DNA]</scope>
    <source>
        <strain evidence="10 11">AG-B5</strain>
    </source>
</reference>
<feature type="region of interest" description="Disordered" evidence="7">
    <location>
        <begin position="1406"/>
        <end position="1426"/>
    </location>
</feature>
<dbReference type="Pfam" id="PF00072">
    <property type="entry name" value="Response_reg"/>
    <property type="match status" value="2"/>
</dbReference>
<protein>
    <recommendedName>
        <fullName evidence="2">histidine kinase</fullName>
        <ecNumber evidence="2">2.7.13.3</ecNumber>
    </recommendedName>
</protein>
<dbReference type="SUPFAM" id="SSF55874">
    <property type="entry name" value="ATPase domain of HSP90 chaperone/DNA topoisomerase II/histidine kinase"/>
    <property type="match status" value="2"/>
</dbReference>
<dbReference type="InterPro" id="IPR013656">
    <property type="entry name" value="PAS_4"/>
</dbReference>
<keyword evidence="3 6" id="KW-0597">Phosphoprotein</keyword>
<proteinExistence type="predicted"/>
<keyword evidence="5" id="KW-0418">Kinase</keyword>
<dbReference type="PANTHER" id="PTHR43047">
    <property type="entry name" value="TWO-COMPONENT HISTIDINE PROTEIN KINASE"/>
    <property type="match status" value="1"/>
</dbReference>
<evidence type="ECO:0000259" key="9">
    <source>
        <dbReference type="PROSITE" id="PS50110"/>
    </source>
</evidence>
<dbReference type="Pfam" id="PF02518">
    <property type="entry name" value="HATPase_c"/>
    <property type="match status" value="2"/>
</dbReference>
<feature type="compositionally biased region" description="Low complexity" evidence="7">
    <location>
        <begin position="1410"/>
        <end position="1422"/>
    </location>
</feature>
<dbReference type="Pfam" id="PF00512">
    <property type="entry name" value="HisKA"/>
    <property type="match status" value="2"/>
</dbReference>
<dbReference type="Proteomes" id="UP001479436">
    <property type="component" value="Unassembled WGS sequence"/>
</dbReference>
<dbReference type="InterPro" id="IPR004358">
    <property type="entry name" value="Sig_transdc_His_kin-like_C"/>
</dbReference>
<feature type="domain" description="Response regulatory" evidence="9">
    <location>
        <begin position="678"/>
        <end position="793"/>
    </location>
</feature>
<organism evidence="10 11">
    <name type="scientific">Basidiobolus ranarum</name>
    <dbReference type="NCBI Taxonomy" id="34480"/>
    <lineage>
        <taxon>Eukaryota</taxon>
        <taxon>Fungi</taxon>
        <taxon>Fungi incertae sedis</taxon>
        <taxon>Zoopagomycota</taxon>
        <taxon>Entomophthoromycotina</taxon>
        <taxon>Basidiobolomycetes</taxon>
        <taxon>Basidiobolales</taxon>
        <taxon>Basidiobolaceae</taxon>
        <taxon>Basidiobolus</taxon>
    </lineage>
</organism>
<dbReference type="SMART" id="SM00448">
    <property type="entry name" value="REC"/>
    <property type="match status" value="2"/>
</dbReference>
<feature type="modified residue" description="4-aspartylphosphate" evidence="6">
    <location>
        <position position="1498"/>
    </location>
</feature>
<evidence type="ECO:0000256" key="1">
    <source>
        <dbReference type="ARBA" id="ARBA00000085"/>
    </source>
</evidence>
<evidence type="ECO:0000313" key="11">
    <source>
        <dbReference type="Proteomes" id="UP001479436"/>
    </source>
</evidence>
<dbReference type="SMART" id="SM00387">
    <property type="entry name" value="HATPase_c"/>
    <property type="match status" value="2"/>
</dbReference>
<dbReference type="PROSITE" id="PS50110">
    <property type="entry name" value="RESPONSE_REGULATORY"/>
    <property type="match status" value="2"/>
</dbReference>
<dbReference type="Gene3D" id="3.30.450.40">
    <property type="match status" value="1"/>
</dbReference>
<dbReference type="CDD" id="cd17546">
    <property type="entry name" value="REC_hyHK_CKI1_RcsC-like"/>
    <property type="match status" value="1"/>
</dbReference>
<dbReference type="Pfam" id="PF01590">
    <property type="entry name" value="GAF"/>
    <property type="match status" value="1"/>
</dbReference>
<dbReference type="PROSITE" id="PS50109">
    <property type="entry name" value="HIS_KIN"/>
    <property type="match status" value="2"/>
</dbReference>
<evidence type="ECO:0000256" key="3">
    <source>
        <dbReference type="ARBA" id="ARBA00022553"/>
    </source>
</evidence>
<dbReference type="Gene3D" id="1.10.287.130">
    <property type="match status" value="2"/>
</dbReference>
<dbReference type="InterPro" id="IPR003661">
    <property type="entry name" value="HisK_dim/P_dom"/>
</dbReference>
<dbReference type="Gene3D" id="3.30.565.10">
    <property type="entry name" value="Histidine kinase-like ATPase, C-terminal domain"/>
    <property type="match status" value="2"/>
</dbReference>
<dbReference type="SMART" id="SM00065">
    <property type="entry name" value="GAF"/>
    <property type="match status" value="1"/>
</dbReference>
<dbReference type="SUPFAM" id="SSF55785">
    <property type="entry name" value="PYP-like sensor domain (PAS domain)"/>
    <property type="match status" value="1"/>
</dbReference>
<dbReference type="SUPFAM" id="SSF47384">
    <property type="entry name" value="Homodimeric domain of signal transducing histidine kinase"/>
    <property type="match status" value="2"/>
</dbReference>
<dbReference type="InterPro" id="IPR035965">
    <property type="entry name" value="PAS-like_dom_sf"/>
</dbReference>
<dbReference type="EC" id="2.7.13.3" evidence="2"/>
<keyword evidence="4" id="KW-0808">Transferase</keyword>
<feature type="domain" description="Histidine kinase" evidence="8">
    <location>
        <begin position="379"/>
        <end position="606"/>
    </location>
</feature>
<evidence type="ECO:0000256" key="4">
    <source>
        <dbReference type="ARBA" id="ARBA00022679"/>
    </source>
</evidence>
<dbReference type="InterPro" id="IPR003594">
    <property type="entry name" value="HATPase_dom"/>
</dbReference>
<dbReference type="InterPro" id="IPR005467">
    <property type="entry name" value="His_kinase_dom"/>
</dbReference>
<feature type="domain" description="Histidine kinase" evidence="8">
    <location>
        <begin position="993"/>
        <end position="1222"/>
    </location>
</feature>
<evidence type="ECO:0000313" key="10">
    <source>
        <dbReference type="EMBL" id="KAK9719619.1"/>
    </source>
</evidence>
<evidence type="ECO:0000256" key="2">
    <source>
        <dbReference type="ARBA" id="ARBA00012438"/>
    </source>
</evidence>
<evidence type="ECO:0000256" key="7">
    <source>
        <dbReference type="SAM" id="MobiDB-lite"/>
    </source>
</evidence>
<comment type="catalytic activity">
    <reaction evidence="1">
        <text>ATP + protein L-histidine = ADP + protein N-phospho-L-histidine.</text>
        <dbReference type="EC" id="2.7.13.3"/>
    </reaction>
</comment>
<comment type="caution">
    <text evidence="10">The sequence shown here is derived from an EMBL/GenBank/DDBJ whole genome shotgun (WGS) entry which is preliminary data.</text>
</comment>
<dbReference type="CDD" id="cd00082">
    <property type="entry name" value="HisKA"/>
    <property type="match status" value="2"/>
</dbReference>
<evidence type="ECO:0000256" key="6">
    <source>
        <dbReference type="PROSITE-ProRule" id="PRU00169"/>
    </source>
</evidence>
<dbReference type="Gene3D" id="3.40.50.2300">
    <property type="match status" value="2"/>
</dbReference>
<feature type="domain" description="Response regulatory" evidence="9">
    <location>
        <begin position="1446"/>
        <end position="1567"/>
    </location>
</feature>
<name>A0ABR2W4T4_9FUNG</name>
<dbReference type="SUPFAM" id="SSF52172">
    <property type="entry name" value="CheY-like"/>
    <property type="match status" value="2"/>
</dbReference>
<evidence type="ECO:0000259" key="8">
    <source>
        <dbReference type="PROSITE" id="PS50109"/>
    </source>
</evidence>
<dbReference type="InterPro" id="IPR003018">
    <property type="entry name" value="GAF"/>
</dbReference>
<feature type="modified residue" description="4-aspartylphosphate" evidence="6">
    <location>
        <position position="726"/>
    </location>
</feature>
<dbReference type="SUPFAM" id="SSF55781">
    <property type="entry name" value="GAF domain-like"/>
    <property type="match status" value="1"/>
</dbReference>
<dbReference type="SMART" id="SM00388">
    <property type="entry name" value="HisKA"/>
    <property type="match status" value="2"/>
</dbReference>
<evidence type="ECO:0000256" key="5">
    <source>
        <dbReference type="ARBA" id="ARBA00022777"/>
    </source>
</evidence>
<dbReference type="InterPro" id="IPR036890">
    <property type="entry name" value="HATPase_C_sf"/>
</dbReference>
<dbReference type="InterPro" id="IPR001789">
    <property type="entry name" value="Sig_transdc_resp-reg_receiver"/>
</dbReference>
<accession>A0ABR2W4T4</accession>
<dbReference type="CDD" id="cd16922">
    <property type="entry name" value="HATPase_EvgS-ArcB-TorS-like"/>
    <property type="match status" value="1"/>
</dbReference>
<dbReference type="Pfam" id="PF08448">
    <property type="entry name" value="PAS_4"/>
    <property type="match status" value="1"/>
</dbReference>
<dbReference type="InterPro" id="IPR011006">
    <property type="entry name" value="CheY-like_superfamily"/>
</dbReference>
<dbReference type="PANTHER" id="PTHR43047:SF71">
    <property type="entry name" value="HISTIDINE KINASE CONTAINING CHEY-HOMOLOGOUS RECEIVER DOMAIN-RELATED"/>
    <property type="match status" value="1"/>
</dbReference>